<dbReference type="Pfam" id="PF01740">
    <property type="entry name" value="STAS"/>
    <property type="match status" value="1"/>
</dbReference>
<dbReference type="EMBL" id="JASKYM010000010">
    <property type="protein sequence ID" value="MDK2564724.1"/>
    <property type="molecule type" value="Genomic_DNA"/>
</dbReference>
<evidence type="ECO:0000256" key="4">
    <source>
        <dbReference type="ARBA" id="ARBA00022553"/>
    </source>
</evidence>
<dbReference type="NCBIfam" id="TIGR00377">
    <property type="entry name" value="ant_ant_sig"/>
    <property type="match status" value="1"/>
</dbReference>
<accession>A0ABT7ECQ3</accession>
<dbReference type="InterPro" id="IPR003658">
    <property type="entry name" value="Anti-sigma_ant"/>
</dbReference>
<organism evidence="8 9">
    <name type="scientific">Romboutsia sedimentorum</name>
    <dbReference type="NCBI Taxonomy" id="1368474"/>
    <lineage>
        <taxon>Bacteria</taxon>
        <taxon>Bacillati</taxon>
        <taxon>Bacillota</taxon>
        <taxon>Clostridia</taxon>
        <taxon>Peptostreptococcales</taxon>
        <taxon>Peptostreptococcaceae</taxon>
        <taxon>Romboutsia</taxon>
    </lineage>
</organism>
<gene>
    <name evidence="8" type="primary">spoIIAA</name>
    <name evidence="8" type="ORF">QOZ84_14380</name>
</gene>
<proteinExistence type="inferred from homology"/>
<dbReference type="InterPro" id="IPR036513">
    <property type="entry name" value="STAS_dom_sf"/>
</dbReference>
<comment type="function">
    <text evidence="1">In the phosphorylated form it could act as an anti-anti-sigma factor that counteracts SpoIIAB and thus releases sigma f from inhibition.</text>
</comment>
<dbReference type="Gene3D" id="3.30.750.24">
    <property type="entry name" value="STAS domain"/>
    <property type="match status" value="1"/>
</dbReference>
<keyword evidence="4" id="KW-0597">Phosphoprotein</keyword>
<dbReference type="NCBIfam" id="TIGR02886">
    <property type="entry name" value="spore_II_AA"/>
    <property type="match status" value="1"/>
</dbReference>
<dbReference type="Proteomes" id="UP001301012">
    <property type="component" value="Unassembled WGS sequence"/>
</dbReference>
<evidence type="ECO:0000256" key="5">
    <source>
        <dbReference type="ARBA" id="ARBA00022969"/>
    </source>
</evidence>
<dbReference type="RefSeq" id="WP_026900148.1">
    <property type="nucleotide sequence ID" value="NZ_JASKYM010000010.1"/>
</dbReference>
<comment type="similarity">
    <text evidence="2 6">Belongs to the anti-sigma-factor antagonist family.</text>
</comment>
<dbReference type="CDD" id="cd07043">
    <property type="entry name" value="STAS_anti-anti-sigma_factors"/>
    <property type="match status" value="1"/>
</dbReference>
<evidence type="ECO:0000256" key="2">
    <source>
        <dbReference type="ARBA" id="ARBA00009013"/>
    </source>
</evidence>
<dbReference type="SUPFAM" id="SSF52091">
    <property type="entry name" value="SpoIIaa-like"/>
    <property type="match status" value="1"/>
</dbReference>
<evidence type="ECO:0000259" key="7">
    <source>
        <dbReference type="PROSITE" id="PS50801"/>
    </source>
</evidence>
<dbReference type="InterPro" id="IPR002645">
    <property type="entry name" value="STAS_dom"/>
</dbReference>
<dbReference type="PANTHER" id="PTHR33495">
    <property type="entry name" value="ANTI-SIGMA FACTOR ANTAGONIST TM_1081-RELATED-RELATED"/>
    <property type="match status" value="1"/>
</dbReference>
<evidence type="ECO:0000313" key="8">
    <source>
        <dbReference type="EMBL" id="MDK2564724.1"/>
    </source>
</evidence>
<reference evidence="8 9" key="1">
    <citation type="submission" date="2023-05" db="EMBL/GenBank/DDBJ databases">
        <title>Rombocin, a short stable natural nisin variant, displays selective antimicrobial activity against Listeria monocytogenes and employs dual mode of action to kill target bacterial strains.</title>
        <authorList>
            <person name="Wambui J."/>
            <person name="Stephan R."/>
            <person name="Kuipers O.P."/>
        </authorList>
    </citation>
    <scope>NUCLEOTIDE SEQUENCE [LARGE SCALE GENOMIC DNA]</scope>
    <source>
        <strain evidence="8 9">RC002</strain>
    </source>
</reference>
<feature type="domain" description="STAS" evidence="7">
    <location>
        <begin position="10"/>
        <end position="111"/>
    </location>
</feature>
<keyword evidence="9" id="KW-1185">Reference proteome</keyword>
<evidence type="ECO:0000256" key="1">
    <source>
        <dbReference type="ARBA" id="ARBA00001976"/>
    </source>
</evidence>
<evidence type="ECO:0000256" key="6">
    <source>
        <dbReference type="RuleBase" id="RU003749"/>
    </source>
</evidence>
<evidence type="ECO:0000256" key="3">
    <source>
        <dbReference type="ARBA" id="ARBA00020784"/>
    </source>
</evidence>
<dbReference type="PROSITE" id="PS50801">
    <property type="entry name" value="STAS"/>
    <property type="match status" value="1"/>
</dbReference>
<dbReference type="InterPro" id="IPR014237">
    <property type="entry name" value="Anti-sigma_F_ant"/>
</dbReference>
<protein>
    <recommendedName>
        <fullName evidence="3 6">Anti-sigma F factor antagonist</fullName>
    </recommendedName>
    <alternativeName>
        <fullName evidence="6">Stage II sporulation protein</fullName>
    </alternativeName>
</protein>
<comment type="caution">
    <text evidence="8">The sequence shown here is derived from an EMBL/GenBank/DDBJ whole genome shotgun (WGS) entry which is preliminary data.</text>
</comment>
<keyword evidence="5" id="KW-0749">Sporulation</keyword>
<name>A0ABT7ECQ3_9FIRM</name>
<sequence length="111" mass="12662">MIKYSLDQKNLLIEFMSTELDHHITNEVRDEIDNILISKSVKNIIFDFRNINFMDSSGIGVIIGRYKKISSDGGKVSVININDRVKKVFDLSGMNKIIGIYDTYEEVVSSL</sequence>
<evidence type="ECO:0000313" key="9">
    <source>
        <dbReference type="Proteomes" id="UP001301012"/>
    </source>
</evidence>
<dbReference type="PANTHER" id="PTHR33495:SF2">
    <property type="entry name" value="ANTI-SIGMA FACTOR ANTAGONIST TM_1081-RELATED"/>
    <property type="match status" value="1"/>
</dbReference>